<name>A0A8S3QW95_MYTED</name>
<feature type="domain" description="Integrase catalytic" evidence="1">
    <location>
        <begin position="474"/>
        <end position="658"/>
    </location>
</feature>
<proteinExistence type="predicted"/>
<dbReference type="GO" id="GO:0015074">
    <property type="term" value="P:DNA integration"/>
    <property type="evidence" value="ECO:0007669"/>
    <property type="project" value="InterPro"/>
</dbReference>
<dbReference type="PANTHER" id="PTHR47331">
    <property type="entry name" value="PHD-TYPE DOMAIN-CONTAINING PROTEIN"/>
    <property type="match status" value="1"/>
</dbReference>
<accession>A0A8S3QW95</accession>
<protein>
    <recommendedName>
        <fullName evidence="1">Integrase catalytic domain-containing protein</fullName>
    </recommendedName>
</protein>
<dbReference type="Pfam" id="PF18701">
    <property type="entry name" value="DUF5641"/>
    <property type="match status" value="1"/>
</dbReference>
<dbReference type="InterPro" id="IPR040676">
    <property type="entry name" value="DUF5641"/>
</dbReference>
<dbReference type="Gene3D" id="1.10.340.70">
    <property type="match status" value="1"/>
</dbReference>
<dbReference type="InterPro" id="IPR041588">
    <property type="entry name" value="Integrase_H2C2"/>
</dbReference>
<organism evidence="2 3">
    <name type="scientific">Mytilus edulis</name>
    <name type="common">Blue mussel</name>
    <dbReference type="NCBI Taxonomy" id="6550"/>
    <lineage>
        <taxon>Eukaryota</taxon>
        <taxon>Metazoa</taxon>
        <taxon>Spiralia</taxon>
        <taxon>Lophotrochozoa</taxon>
        <taxon>Mollusca</taxon>
        <taxon>Bivalvia</taxon>
        <taxon>Autobranchia</taxon>
        <taxon>Pteriomorphia</taxon>
        <taxon>Mytilida</taxon>
        <taxon>Mytiloidea</taxon>
        <taxon>Mytilidae</taxon>
        <taxon>Mytilinae</taxon>
        <taxon>Mytilus</taxon>
    </lineage>
</organism>
<reference evidence="2" key="1">
    <citation type="submission" date="2021-03" db="EMBL/GenBank/DDBJ databases">
        <authorList>
            <person name="Bekaert M."/>
        </authorList>
    </citation>
    <scope>NUCLEOTIDE SEQUENCE</scope>
</reference>
<dbReference type="Proteomes" id="UP000683360">
    <property type="component" value="Unassembled WGS sequence"/>
</dbReference>
<evidence type="ECO:0000259" key="1">
    <source>
        <dbReference type="PROSITE" id="PS50994"/>
    </source>
</evidence>
<evidence type="ECO:0000313" key="3">
    <source>
        <dbReference type="Proteomes" id="UP000683360"/>
    </source>
</evidence>
<dbReference type="PROSITE" id="PS50994">
    <property type="entry name" value="INTEGRASE"/>
    <property type="match status" value="1"/>
</dbReference>
<dbReference type="Gene3D" id="3.30.420.10">
    <property type="entry name" value="Ribonuclease H-like superfamily/Ribonuclease H"/>
    <property type="match status" value="1"/>
</dbReference>
<dbReference type="OrthoDB" id="5920214at2759"/>
<evidence type="ECO:0000313" key="2">
    <source>
        <dbReference type="EMBL" id="CAG2197217.1"/>
    </source>
</evidence>
<dbReference type="InterPro" id="IPR008042">
    <property type="entry name" value="Retrotrans_Pao"/>
</dbReference>
<dbReference type="EMBL" id="CAJPWZ010000642">
    <property type="protein sequence ID" value="CAG2197217.1"/>
    <property type="molecule type" value="Genomic_DNA"/>
</dbReference>
<dbReference type="InterPro" id="IPR001584">
    <property type="entry name" value="Integrase_cat-core"/>
</dbReference>
<keyword evidence="3" id="KW-1185">Reference proteome</keyword>
<dbReference type="GO" id="GO:0003676">
    <property type="term" value="F:nucleic acid binding"/>
    <property type="evidence" value="ECO:0007669"/>
    <property type="project" value="InterPro"/>
</dbReference>
<dbReference type="SUPFAM" id="SSF53098">
    <property type="entry name" value="Ribonuclease H-like"/>
    <property type="match status" value="1"/>
</dbReference>
<dbReference type="Pfam" id="PF05380">
    <property type="entry name" value="Peptidase_A17"/>
    <property type="match status" value="1"/>
</dbReference>
<dbReference type="Pfam" id="PF17921">
    <property type="entry name" value="Integrase_H2C2"/>
    <property type="match status" value="1"/>
</dbReference>
<gene>
    <name evidence="2" type="ORF">MEDL_12050</name>
</gene>
<sequence>MCSGISTKRKTLSELAEVFDPMGFFSPVIVSGKIFLQDLWKRNLKWDDEICGDDKLKWISISSELKKISDVSIPRFIGLEANQNNVKYKLLCFCDASKRAYSTAIYLHQSSGDATKCDLIFSKSRLAPIQGMTIPKLELMAVLIGVRSLKFVKTELKLVIDKTFLWTDSQCVLKWLSTKKSLRVFVENRVQEIKSHKDISFMYVSTKENPADVATRGTLVQKLRSDHLWWHGPSWLKQDENTWEKIYDDDDANQKVNDQFKSELKTSENQKESAFVSENGQEITSNKMPYNIDIKRFSSYHKLIRVTAWIERFISKIRRIPSNNEKYLSVKEIKKAEEMWIQSVQRKSFADVFNSIHTGQKNNLKVQLGVYFDNENLLRCRGRFENADISECAKFPILLPRGETFTRLLVEKTHKELFHSGVSHTLCRVRNKFWIPQGRATVRQILRHCKTCKRFEGGPFKMPNMAPFPRSRVSRSLPFQGTGLDYLGPVYVKDDTVMKKRWICLFTCFVTRAIHLEIVNDMTTEEFICAFRRFVSTRGTPSEVISDNASQFKLGSETIKSVWENTIIKNEIVQNYMSSCGIQWKFITELAPWMGGFYERLVGLVKRCLRKTLRKRSVSDVQLLTLMKEIEANNVNPNHFLAINSQNGIPDVDYDLKDPSYKTCETSSEKLKKLWKKGQNILNCFWKTWREEYLLSLRERKQIDLKCGKIKSTVSPGIGSVVIIKEDLPRGMWKLGRIVKHIQSNDGQLRSVKVRLANGNIIGRPLNLLYPLEIDEVSNDDSNSQDLPIIPKEIEMSKRPIRTAAEIAKNKIQKLNL</sequence>
<dbReference type="InterPro" id="IPR036397">
    <property type="entry name" value="RNaseH_sf"/>
</dbReference>
<dbReference type="AlphaFoldDB" id="A0A8S3QW95"/>
<dbReference type="InterPro" id="IPR012337">
    <property type="entry name" value="RNaseH-like_sf"/>
</dbReference>
<comment type="caution">
    <text evidence="2">The sequence shown here is derived from an EMBL/GenBank/DDBJ whole genome shotgun (WGS) entry which is preliminary data.</text>
</comment>